<gene>
    <name evidence="5" type="ORF">ENW50_12960</name>
</gene>
<protein>
    <submittedName>
        <fullName evidence="5">Hsp20/alpha crystallin family protein</fullName>
    </submittedName>
</protein>
<reference evidence="5" key="1">
    <citation type="journal article" date="2020" name="mSystems">
        <title>Genome- and Community-Level Interaction Insights into Carbon Utilization and Element Cycling Functions of Hydrothermarchaeota in Hydrothermal Sediment.</title>
        <authorList>
            <person name="Zhou Z."/>
            <person name="Liu Y."/>
            <person name="Xu W."/>
            <person name="Pan J."/>
            <person name="Luo Z.H."/>
            <person name="Li M."/>
        </authorList>
    </citation>
    <scope>NUCLEOTIDE SEQUENCE [LARGE SCALE GENOMIC DNA]</scope>
    <source>
        <strain evidence="5">SpSt-855</strain>
    </source>
</reference>
<name>A0A7V4XVJ7_9BACT</name>
<comment type="similarity">
    <text evidence="1 2">Belongs to the small heat shock protein (HSP20) family.</text>
</comment>
<dbReference type="AlphaFoldDB" id="A0A7V4XVJ7"/>
<evidence type="ECO:0000313" key="5">
    <source>
        <dbReference type="EMBL" id="HGY95575.1"/>
    </source>
</evidence>
<dbReference type="InterPro" id="IPR031107">
    <property type="entry name" value="Small_HSP"/>
</dbReference>
<dbReference type="Pfam" id="PF00011">
    <property type="entry name" value="HSP20"/>
    <property type="match status" value="1"/>
</dbReference>
<dbReference type="PROSITE" id="PS01031">
    <property type="entry name" value="SHSP"/>
    <property type="match status" value="1"/>
</dbReference>
<proteinExistence type="inferred from homology"/>
<dbReference type="Gene3D" id="2.60.40.790">
    <property type="match status" value="1"/>
</dbReference>
<evidence type="ECO:0000256" key="2">
    <source>
        <dbReference type="RuleBase" id="RU003616"/>
    </source>
</evidence>
<dbReference type="EMBL" id="DTKL01000080">
    <property type="protein sequence ID" value="HGY95575.1"/>
    <property type="molecule type" value="Genomic_DNA"/>
</dbReference>
<accession>A0A7V4XVJ7</accession>
<sequence length="165" mass="18871">MAITRWDPFRDVLTMQNRLNSLFQDYARTGGDDLVSTASFVPPVDIYEDEHKIVLKLEVPGMKQEDFDIQLENNTLTIRGERKFEKEEKEENFHRIERRYGTFFRSFAVPNTVNTEQVKAGYDAGVLRIELAKREETKPKQIKVQVGAGQSPAQPKAVEGNKPAA</sequence>
<dbReference type="InterPro" id="IPR002068">
    <property type="entry name" value="A-crystallin/Hsp20_dom"/>
</dbReference>
<evidence type="ECO:0000256" key="1">
    <source>
        <dbReference type="PROSITE-ProRule" id="PRU00285"/>
    </source>
</evidence>
<dbReference type="CDD" id="cd06464">
    <property type="entry name" value="ACD_sHsps-like"/>
    <property type="match status" value="1"/>
</dbReference>
<dbReference type="PANTHER" id="PTHR11527">
    <property type="entry name" value="HEAT-SHOCK PROTEIN 20 FAMILY MEMBER"/>
    <property type="match status" value="1"/>
</dbReference>
<evidence type="ECO:0000259" key="4">
    <source>
        <dbReference type="PROSITE" id="PS01031"/>
    </source>
</evidence>
<dbReference type="SUPFAM" id="SSF49764">
    <property type="entry name" value="HSP20-like chaperones"/>
    <property type="match status" value="1"/>
</dbReference>
<feature type="domain" description="SHSP" evidence="4">
    <location>
        <begin position="35"/>
        <end position="147"/>
    </location>
</feature>
<evidence type="ECO:0000256" key="3">
    <source>
        <dbReference type="SAM" id="MobiDB-lite"/>
    </source>
</evidence>
<dbReference type="InterPro" id="IPR008978">
    <property type="entry name" value="HSP20-like_chaperone"/>
</dbReference>
<organism evidence="5">
    <name type="scientific">Acidobacterium capsulatum</name>
    <dbReference type="NCBI Taxonomy" id="33075"/>
    <lineage>
        <taxon>Bacteria</taxon>
        <taxon>Pseudomonadati</taxon>
        <taxon>Acidobacteriota</taxon>
        <taxon>Terriglobia</taxon>
        <taxon>Terriglobales</taxon>
        <taxon>Acidobacteriaceae</taxon>
        <taxon>Acidobacterium</taxon>
    </lineage>
</organism>
<feature type="region of interest" description="Disordered" evidence="3">
    <location>
        <begin position="139"/>
        <end position="165"/>
    </location>
</feature>
<comment type="caution">
    <text evidence="5">The sequence shown here is derived from an EMBL/GenBank/DDBJ whole genome shotgun (WGS) entry which is preliminary data.</text>
</comment>